<feature type="compositionally biased region" description="Basic residues" evidence="1">
    <location>
        <begin position="45"/>
        <end position="54"/>
    </location>
</feature>
<sequence>MLGDPGRPQQQFQRLRLAADQTQLPRRLGRDGPQPGVTPGEACRGRQKQSRGRAPHPGWPRLYLGRLTSSQHPCAINGPFSAPGAGRCL</sequence>
<keyword evidence="3" id="KW-1185">Reference proteome</keyword>
<dbReference type="HOGENOM" id="CLU_2452708_0_0_5"/>
<accession>D5RGT9</accession>
<feature type="region of interest" description="Disordered" evidence="1">
    <location>
        <begin position="19"/>
        <end position="59"/>
    </location>
</feature>
<reference evidence="2 3" key="1">
    <citation type="submission" date="2010-04" db="EMBL/GenBank/DDBJ databases">
        <authorList>
            <person name="Qin X."/>
            <person name="Bachman B."/>
            <person name="Battles P."/>
            <person name="Bell A."/>
            <person name="Bess C."/>
            <person name="Bickham C."/>
            <person name="Chaboub L."/>
            <person name="Chen D."/>
            <person name="Coyle M."/>
            <person name="Deiros D.R."/>
            <person name="Dinh H."/>
            <person name="Forbes L."/>
            <person name="Fowler G."/>
            <person name="Francisco L."/>
            <person name="Fu Q."/>
            <person name="Gubbala S."/>
            <person name="Hale W."/>
            <person name="Han Y."/>
            <person name="Hemphill L."/>
            <person name="Highlander S.K."/>
            <person name="Hirani K."/>
            <person name="Hogues M."/>
            <person name="Jackson L."/>
            <person name="Jakkamsetti A."/>
            <person name="Javaid M."/>
            <person name="Jiang H."/>
            <person name="Korchina V."/>
            <person name="Kovar C."/>
            <person name="Lara F."/>
            <person name="Lee S."/>
            <person name="Mata R."/>
            <person name="Mathew T."/>
            <person name="Moen C."/>
            <person name="Morales K."/>
            <person name="Munidasa M."/>
            <person name="Nazareth L."/>
            <person name="Ngo R."/>
            <person name="Nguyen L."/>
            <person name="Okwuonu G."/>
            <person name="Ongeri F."/>
            <person name="Patil S."/>
            <person name="Petrosino J."/>
            <person name="Pham C."/>
            <person name="Pham P."/>
            <person name="Pu L.-L."/>
            <person name="Puazo M."/>
            <person name="Raj R."/>
            <person name="Reid J."/>
            <person name="Rouhana J."/>
            <person name="Saada N."/>
            <person name="Shang Y."/>
            <person name="Simmons D."/>
            <person name="Thornton R."/>
            <person name="Warren J."/>
            <person name="Weissenberger G."/>
            <person name="Zhang J."/>
            <person name="Zhang L."/>
            <person name="Zhou C."/>
            <person name="Zhu D."/>
            <person name="Muzny D."/>
            <person name="Worley K."/>
            <person name="Gibbs R."/>
        </authorList>
    </citation>
    <scope>NUCLEOTIDE SEQUENCE [LARGE SCALE GENOMIC DNA]</scope>
    <source>
        <strain evidence="2 3">ATCC 49957</strain>
    </source>
</reference>
<dbReference type="EMBL" id="ADVL01000059">
    <property type="protein sequence ID" value="EFH13500.1"/>
    <property type="molecule type" value="Genomic_DNA"/>
</dbReference>
<name>D5RGT9_9PROT</name>
<proteinExistence type="predicted"/>
<comment type="caution">
    <text evidence="2">The sequence shown here is derived from an EMBL/GenBank/DDBJ whole genome shotgun (WGS) entry which is preliminary data.</text>
</comment>
<protein>
    <submittedName>
        <fullName evidence="2">Uncharacterized protein</fullName>
    </submittedName>
</protein>
<evidence type="ECO:0000256" key="1">
    <source>
        <dbReference type="SAM" id="MobiDB-lite"/>
    </source>
</evidence>
<dbReference type="AlphaFoldDB" id="D5RGT9"/>
<evidence type="ECO:0000313" key="2">
    <source>
        <dbReference type="EMBL" id="EFH13500.1"/>
    </source>
</evidence>
<evidence type="ECO:0000313" key="3">
    <source>
        <dbReference type="Proteomes" id="UP000005324"/>
    </source>
</evidence>
<gene>
    <name evidence="2" type="ORF">HMPREF0731_0298</name>
</gene>
<dbReference type="Proteomes" id="UP000005324">
    <property type="component" value="Unassembled WGS sequence"/>
</dbReference>
<organism evidence="2 3">
    <name type="scientific">Pseudoroseomonas cervicalis ATCC 49957</name>
    <dbReference type="NCBI Taxonomy" id="525371"/>
    <lineage>
        <taxon>Bacteria</taxon>
        <taxon>Pseudomonadati</taxon>
        <taxon>Pseudomonadota</taxon>
        <taxon>Alphaproteobacteria</taxon>
        <taxon>Acetobacterales</taxon>
        <taxon>Roseomonadaceae</taxon>
        <taxon>Roseomonas</taxon>
    </lineage>
</organism>